<dbReference type="OrthoDB" id="438553at2759"/>
<feature type="compositionally biased region" description="Basic and acidic residues" evidence="8">
    <location>
        <begin position="228"/>
        <end position="240"/>
    </location>
</feature>
<dbReference type="EMBL" id="CAIX01000265">
    <property type="protein sequence ID" value="CCI10497.1"/>
    <property type="molecule type" value="Genomic_DNA"/>
</dbReference>
<keyword evidence="3 7" id="KW-0489">Methyltransferase</keyword>
<reference evidence="9 10" key="1">
    <citation type="submission" date="2012-05" db="EMBL/GenBank/DDBJ databases">
        <title>Recombination and specialization in a pathogen metapopulation.</title>
        <authorList>
            <person name="Gardiner A."/>
            <person name="Kemen E."/>
            <person name="Schultz-Larsen T."/>
            <person name="MacLean D."/>
            <person name="Van Oosterhout C."/>
            <person name="Jones J.D.G."/>
        </authorList>
    </citation>
    <scope>NUCLEOTIDE SEQUENCE [LARGE SCALE GENOMIC DNA]</scope>
    <source>
        <strain evidence="9 10">Ac Nc2</strain>
    </source>
</reference>
<dbReference type="GO" id="GO:0032259">
    <property type="term" value="P:methylation"/>
    <property type="evidence" value="ECO:0007669"/>
    <property type="project" value="UniProtKB-KW"/>
</dbReference>
<dbReference type="InterPro" id="IPR038375">
    <property type="entry name" value="NDUFAF7_sf"/>
</dbReference>
<keyword evidence="4 7" id="KW-0808">Transferase</keyword>
<dbReference type="PANTHER" id="PTHR12049:SF7">
    <property type="entry name" value="PROTEIN ARGININE METHYLTRANSFERASE NDUFAF7, MITOCHONDRIAL"/>
    <property type="match status" value="1"/>
</dbReference>
<proteinExistence type="inferred from homology"/>
<feature type="compositionally biased region" description="Polar residues" evidence="8">
    <location>
        <begin position="166"/>
        <end position="180"/>
    </location>
</feature>
<comment type="similarity">
    <text evidence="2 7">Belongs to the NDUFAF7 family.</text>
</comment>
<dbReference type="STRING" id="65357.A0A024FUD7"/>
<feature type="region of interest" description="Disordered" evidence="8">
    <location>
        <begin position="166"/>
        <end position="185"/>
    </location>
</feature>
<evidence type="ECO:0000256" key="4">
    <source>
        <dbReference type="ARBA" id="ARBA00022679"/>
    </source>
</evidence>
<keyword evidence="5 7" id="KW-0496">Mitochondrion</keyword>
<dbReference type="GO" id="GO:0035243">
    <property type="term" value="F:protein-arginine omega-N symmetric methyltransferase activity"/>
    <property type="evidence" value="ECO:0007669"/>
    <property type="project" value="UniProtKB-EC"/>
</dbReference>
<evidence type="ECO:0000313" key="9">
    <source>
        <dbReference type="EMBL" id="CCI10497.1"/>
    </source>
</evidence>
<feature type="region of interest" description="Disordered" evidence="8">
    <location>
        <begin position="221"/>
        <end position="280"/>
    </location>
</feature>
<feature type="compositionally biased region" description="Low complexity" evidence="8">
    <location>
        <begin position="253"/>
        <end position="266"/>
    </location>
</feature>
<evidence type="ECO:0000313" key="10">
    <source>
        <dbReference type="Proteomes" id="UP000053237"/>
    </source>
</evidence>
<dbReference type="GO" id="GO:0032981">
    <property type="term" value="P:mitochondrial respiratory chain complex I assembly"/>
    <property type="evidence" value="ECO:0007669"/>
    <property type="project" value="TreeGrafter"/>
</dbReference>
<evidence type="ECO:0000256" key="3">
    <source>
        <dbReference type="ARBA" id="ARBA00022603"/>
    </source>
</evidence>
<comment type="subcellular location">
    <subcellularLocation>
        <location evidence="1 7">Mitochondrion</location>
    </subcellularLocation>
</comment>
<evidence type="ECO:0000256" key="6">
    <source>
        <dbReference type="ARBA" id="ARBA00048612"/>
    </source>
</evidence>
<sequence length="280" mass="31687">MSPNSITIMQEVKKRISANRGAALIVDYCHDHSSSFSLRGIRNHKFVDALKEHVDIDLSANVALNTLKRNVTEDFHKNYIFQNTWGRASVAVLLKMYDQTEKLQSFIRVQIATHQMELPSLEYSKKAEVIDIMIWVVNSGSGEDVTNQDLTDKYNALKSFFKASDGTSTSGRDDTVNSISKVRGKRVQKEFPDISHAEAQEKLVAQKKLLNATLSSIRNKKANFQRNSNDDDGGKDKDEFATSSKPSYETHTSKINESVKSSSNSSRKNKRKEKNRMYEV</sequence>
<accession>A0A024FUD7</accession>
<gene>
    <name evidence="9" type="ORF">BN9_102400</name>
</gene>
<dbReference type="InterPro" id="IPR003788">
    <property type="entry name" value="NDUFAF7"/>
</dbReference>
<dbReference type="InParanoid" id="A0A024FUD7"/>
<comment type="caution">
    <text evidence="9">The sequence shown here is derived from an EMBL/GenBank/DDBJ whole genome shotgun (WGS) entry which is preliminary data.</text>
</comment>
<dbReference type="Pfam" id="PF02636">
    <property type="entry name" value="Methyltransf_28"/>
    <property type="match status" value="1"/>
</dbReference>
<evidence type="ECO:0000256" key="1">
    <source>
        <dbReference type="ARBA" id="ARBA00004173"/>
    </source>
</evidence>
<evidence type="ECO:0000256" key="5">
    <source>
        <dbReference type="ARBA" id="ARBA00023128"/>
    </source>
</evidence>
<comment type="catalytic activity">
    <reaction evidence="6 7">
        <text>L-arginyl-[protein] + 2 S-adenosyl-L-methionine = N(omega),N(omega)'-dimethyl-L-arginyl-[protein] + 2 S-adenosyl-L-homocysteine + 2 H(+)</text>
        <dbReference type="Rhea" id="RHEA:48108"/>
        <dbReference type="Rhea" id="RHEA-COMP:10532"/>
        <dbReference type="Rhea" id="RHEA-COMP:11992"/>
        <dbReference type="ChEBI" id="CHEBI:15378"/>
        <dbReference type="ChEBI" id="CHEBI:29965"/>
        <dbReference type="ChEBI" id="CHEBI:57856"/>
        <dbReference type="ChEBI" id="CHEBI:59789"/>
        <dbReference type="ChEBI" id="CHEBI:88221"/>
        <dbReference type="EC" id="2.1.1.320"/>
    </reaction>
</comment>
<organism evidence="9 10">
    <name type="scientific">Albugo candida</name>
    <dbReference type="NCBI Taxonomy" id="65357"/>
    <lineage>
        <taxon>Eukaryota</taxon>
        <taxon>Sar</taxon>
        <taxon>Stramenopiles</taxon>
        <taxon>Oomycota</taxon>
        <taxon>Peronosporomycetes</taxon>
        <taxon>Albuginales</taxon>
        <taxon>Albuginaceae</taxon>
        <taxon>Albugo</taxon>
    </lineage>
</organism>
<dbReference type="EC" id="2.1.1.320" evidence="7"/>
<dbReference type="GO" id="GO:0005739">
    <property type="term" value="C:mitochondrion"/>
    <property type="evidence" value="ECO:0007669"/>
    <property type="project" value="UniProtKB-SubCell"/>
</dbReference>
<dbReference type="Proteomes" id="UP000053237">
    <property type="component" value="Unassembled WGS sequence"/>
</dbReference>
<feature type="compositionally biased region" description="Polar residues" evidence="8">
    <location>
        <begin position="241"/>
        <end position="250"/>
    </location>
</feature>
<comment type="function">
    <text evidence="7">Arginine methyltransferase involved in the assembly or stability of mitochondrial NADH:ubiquinone oxidoreductase complex (complex I).</text>
</comment>
<keyword evidence="10" id="KW-1185">Reference proteome</keyword>
<dbReference type="PANTHER" id="PTHR12049">
    <property type="entry name" value="PROTEIN ARGININE METHYLTRANSFERASE NDUFAF7, MITOCHONDRIAL"/>
    <property type="match status" value="1"/>
</dbReference>
<dbReference type="SUPFAM" id="SSF53335">
    <property type="entry name" value="S-adenosyl-L-methionine-dependent methyltransferases"/>
    <property type="match status" value="1"/>
</dbReference>
<protein>
    <recommendedName>
        <fullName evidence="7">Protein arginine methyltransferase NDUFAF7</fullName>
        <ecNumber evidence="7">2.1.1.320</ecNumber>
    </recommendedName>
</protein>
<dbReference type="AlphaFoldDB" id="A0A024FUD7"/>
<dbReference type="Gene3D" id="3.40.50.12710">
    <property type="match status" value="1"/>
</dbReference>
<evidence type="ECO:0000256" key="7">
    <source>
        <dbReference type="RuleBase" id="RU364114"/>
    </source>
</evidence>
<evidence type="ECO:0000256" key="8">
    <source>
        <dbReference type="SAM" id="MobiDB-lite"/>
    </source>
</evidence>
<dbReference type="InterPro" id="IPR029063">
    <property type="entry name" value="SAM-dependent_MTases_sf"/>
</dbReference>
<name>A0A024FUD7_9STRA</name>
<evidence type="ECO:0000256" key="2">
    <source>
        <dbReference type="ARBA" id="ARBA00005891"/>
    </source>
</evidence>